<evidence type="ECO:0000313" key="4">
    <source>
        <dbReference type="EMBL" id="QTR04851.1"/>
    </source>
</evidence>
<proteinExistence type="predicted"/>
<name>A0A8T8I2K9_9PSEU</name>
<dbReference type="EC" id="3.6.1.27" evidence="3"/>
<keyword evidence="1" id="KW-0812">Transmembrane</keyword>
<dbReference type="Proteomes" id="UP000671828">
    <property type="component" value="Chromosome"/>
</dbReference>
<feature type="domain" description="Phosphatidic acid phosphatase type 2/haloperoxidase" evidence="2">
    <location>
        <begin position="81"/>
        <end position="185"/>
    </location>
</feature>
<reference evidence="3 6" key="1">
    <citation type="submission" date="2021-01" db="EMBL/GenBank/DDBJ databases">
        <title>Sequencing the genomes of 1000 actinobacteria strains.</title>
        <authorList>
            <person name="Klenk H.-P."/>
        </authorList>
    </citation>
    <scope>NUCLEOTIDE SEQUENCE [LARGE SCALE GENOMIC DNA]</scope>
    <source>
        <strain evidence="3 6">DSM 44581</strain>
    </source>
</reference>
<reference evidence="4" key="2">
    <citation type="submission" date="2021-04" db="EMBL/GenBank/DDBJ databases">
        <title>Saccharothrix algeriensis WGS.</title>
        <authorList>
            <person name="Stuskova K."/>
            <person name="Hakalova E."/>
            <person name="Tebbal A.B."/>
            <person name="Eichmeier A."/>
        </authorList>
    </citation>
    <scope>NUCLEOTIDE SEQUENCE</scope>
    <source>
        <strain evidence="4">NRRL B-24137</strain>
    </source>
</reference>
<evidence type="ECO:0000259" key="2">
    <source>
        <dbReference type="SMART" id="SM00014"/>
    </source>
</evidence>
<dbReference type="EMBL" id="JAFBCL010000001">
    <property type="protein sequence ID" value="MBM7810816.1"/>
    <property type="molecule type" value="Genomic_DNA"/>
</dbReference>
<evidence type="ECO:0000313" key="5">
    <source>
        <dbReference type="Proteomes" id="UP000671828"/>
    </source>
</evidence>
<organism evidence="4 5">
    <name type="scientific">Saccharothrix algeriensis</name>
    <dbReference type="NCBI Taxonomy" id="173560"/>
    <lineage>
        <taxon>Bacteria</taxon>
        <taxon>Bacillati</taxon>
        <taxon>Actinomycetota</taxon>
        <taxon>Actinomycetes</taxon>
        <taxon>Pseudonocardiales</taxon>
        <taxon>Pseudonocardiaceae</taxon>
        <taxon>Saccharothrix</taxon>
    </lineage>
</organism>
<accession>A0A8T8I2K9</accession>
<dbReference type="Proteomes" id="UP001195724">
    <property type="component" value="Unassembled WGS sequence"/>
</dbReference>
<sequence>MTRPALGSVGAVLVLASVVLGCSVHREVPGLDAALRGAAGALGPELVAAAAVVSFLLSPGLAVVAVVSLGLRALLAREPLVLRAAVLLSVAWSTVLARFAYDRVRPVEHHLPSYPSGHVTAVTAVVFTGVVLCAHLARRHLRKAVALAVVAVALTAASRVVLDVHWFTDTVGAALATTGVGLLATLPLRLLPVGVGSGREQP</sequence>
<dbReference type="EMBL" id="CP072788">
    <property type="protein sequence ID" value="QTR04851.1"/>
    <property type="molecule type" value="Genomic_DNA"/>
</dbReference>
<dbReference type="Gene3D" id="1.20.144.10">
    <property type="entry name" value="Phosphatidic acid phosphatase type 2/haloperoxidase"/>
    <property type="match status" value="1"/>
</dbReference>
<keyword evidence="1" id="KW-0472">Membrane</keyword>
<evidence type="ECO:0000256" key="1">
    <source>
        <dbReference type="SAM" id="Phobius"/>
    </source>
</evidence>
<dbReference type="AlphaFoldDB" id="A0A8T8I2K9"/>
<feature type="transmembrane region" description="Helical" evidence="1">
    <location>
        <begin position="144"/>
        <end position="167"/>
    </location>
</feature>
<evidence type="ECO:0000313" key="3">
    <source>
        <dbReference type="EMBL" id="MBM7810816.1"/>
    </source>
</evidence>
<dbReference type="GO" id="GO:0050380">
    <property type="term" value="F:undecaprenyl-diphosphatase activity"/>
    <property type="evidence" value="ECO:0007669"/>
    <property type="project" value="UniProtKB-EC"/>
</dbReference>
<keyword evidence="6" id="KW-1185">Reference proteome</keyword>
<dbReference type="SMART" id="SM00014">
    <property type="entry name" value="acidPPc"/>
    <property type="match status" value="1"/>
</dbReference>
<evidence type="ECO:0000313" key="6">
    <source>
        <dbReference type="Proteomes" id="UP001195724"/>
    </source>
</evidence>
<keyword evidence="1" id="KW-1133">Transmembrane helix</keyword>
<keyword evidence="3" id="KW-0378">Hydrolase</keyword>
<dbReference type="InterPro" id="IPR036938">
    <property type="entry name" value="PAP2/HPO_sf"/>
</dbReference>
<protein>
    <submittedName>
        <fullName evidence="4">Phosphatase PAP2 family protein</fullName>
    </submittedName>
    <submittedName>
        <fullName evidence="3">Undecaprenyl-diphosphatase</fullName>
        <ecNumber evidence="3">3.6.1.27</ecNumber>
    </submittedName>
</protein>
<dbReference type="SUPFAM" id="SSF48317">
    <property type="entry name" value="Acid phosphatase/Vanadium-dependent haloperoxidase"/>
    <property type="match status" value="1"/>
</dbReference>
<gene>
    <name evidence="4" type="ORF">J7S33_08725</name>
    <name evidence="3" type="ORF">JOE68_001681</name>
</gene>
<dbReference type="InterPro" id="IPR000326">
    <property type="entry name" value="PAP2/HPO"/>
</dbReference>
<feature type="transmembrane region" description="Helical" evidence="1">
    <location>
        <begin position="173"/>
        <end position="191"/>
    </location>
</feature>
<dbReference type="PROSITE" id="PS51257">
    <property type="entry name" value="PROKAR_LIPOPROTEIN"/>
    <property type="match status" value="1"/>
</dbReference>
<feature type="transmembrane region" description="Helical" evidence="1">
    <location>
        <begin position="45"/>
        <end position="68"/>
    </location>
</feature>
<feature type="transmembrane region" description="Helical" evidence="1">
    <location>
        <begin position="80"/>
        <end position="99"/>
    </location>
</feature>
<dbReference type="Pfam" id="PF01569">
    <property type="entry name" value="PAP2"/>
    <property type="match status" value="1"/>
</dbReference>
<dbReference type="RefSeq" id="WP_204841741.1">
    <property type="nucleotide sequence ID" value="NZ_JAFBCL010000001.1"/>
</dbReference>
<feature type="transmembrane region" description="Helical" evidence="1">
    <location>
        <begin position="119"/>
        <end position="137"/>
    </location>
</feature>